<evidence type="ECO:0000256" key="4">
    <source>
        <dbReference type="ARBA" id="ARBA00022475"/>
    </source>
</evidence>
<dbReference type="PANTHER" id="PTHR43166:SF9">
    <property type="entry name" value="GLUTAMATE_ASPARTATE IMPORT ATP-BINDING PROTEIN GLTL"/>
    <property type="match status" value="1"/>
</dbReference>
<keyword evidence="3" id="KW-0813">Transport</keyword>
<evidence type="ECO:0000256" key="6">
    <source>
        <dbReference type="ARBA" id="ARBA00022840"/>
    </source>
</evidence>
<dbReference type="Gene3D" id="3.40.50.300">
    <property type="entry name" value="P-loop containing nucleotide triphosphate hydrolases"/>
    <property type="match status" value="1"/>
</dbReference>
<dbReference type="FunFam" id="3.40.50.300:FF:000020">
    <property type="entry name" value="Amino acid ABC transporter ATP-binding component"/>
    <property type="match status" value="1"/>
</dbReference>
<dbReference type="InterPro" id="IPR027417">
    <property type="entry name" value="P-loop_NTPase"/>
</dbReference>
<dbReference type="InterPro" id="IPR030679">
    <property type="entry name" value="ABC_ATPase_HisP-typ"/>
</dbReference>
<dbReference type="GO" id="GO:0016887">
    <property type="term" value="F:ATP hydrolysis activity"/>
    <property type="evidence" value="ECO:0007669"/>
    <property type="project" value="InterPro"/>
</dbReference>
<dbReference type="SUPFAM" id="SSF52540">
    <property type="entry name" value="P-loop containing nucleoside triphosphate hydrolases"/>
    <property type="match status" value="1"/>
</dbReference>
<evidence type="ECO:0000256" key="8">
    <source>
        <dbReference type="ARBA" id="ARBA00023136"/>
    </source>
</evidence>
<keyword evidence="4" id="KW-1003">Cell membrane</keyword>
<dbReference type="GO" id="GO:0005886">
    <property type="term" value="C:plasma membrane"/>
    <property type="evidence" value="ECO:0007669"/>
    <property type="project" value="UniProtKB-SubCell"/>
</dbReference>
<dbReference type="GO" id="GO:0005524">
    <property type="term" value="F:ATP binding"/>
    <property type="evidence" value="ECO:0007669"/>
    <property type="project" value="UniProtKB-KW"/>
</dbReference>
<dbReference type="AlphaFoldDB" id="A0A063Y5Y6"/>
<dbReference type="InterPro" id="IPR017871">
    <property type="entry name" value="ABC_transporter-like_CS"/>
</dbReference>
<protein>
    <submittedName>
        <fullName evidence="10">Glutamate transport ATP-binding protein</fullName>
    </submittedName>
</protein>
<accession>A0A063Y5Y6</accession>
<comment type="caution">
    <text evidence="10">The sequence shown here is derived from an EMBL/GenBank/DDBJ whole genome shotgun (WGS) entry which is preliminary data.</text>
</comment>
<evidence type="ECO:0000313" key="11">
    <source>
        <dbReference type="Proteomes" id="UP000027318"/>
    </source>
</evidence>
<dbReference type="CDD" id="cd03262">
    <property type="entry name" value="ABC_HisP_GlnQ"/>
    <property type="match status" value="1"/>
</dbReference>
<keyword evidence="5" id="KW-0547">Nucleotide-binding</keyword>
<dbReference type="SMART" id="SM00382">
    <property type="entry name" value="AAA"/>
    <property type="match status" value="1"/>
</dbReference>
<feature type="domain" description="ABC transporter" evidence="9">
    <location>
        <begin position="4"/>
        <end position="238"/>
    </location>
</feature>
<dbReference type="PROSITE" id="PS50893">
    <property type="entry name" value="ABC_TRANSPORTER_2"/>
    <property type="match status" value="1"/>
</dbReference>
<dbReference type="InterPro" id="IPR050086">
    <property type="entry name" value="MetN_ABC_transporter-like"/>
</dbReference>
<dbReference type="Pfam" id="PF00005">
    <property type="entry name" value="ABC_tran"/>
    <property type="match status" value="1"/>
</dbReference>
<dbReference type="PATRIC" id="fig|267850.7.peg.767"/>
<reference evidence="10 11" key="1">
    <citation type="journal article" date="2005" name="Int. J. Syst. Evol. Microbiol.">
        <title>Nitrincola lacisaponensis gen. nov., sp. nov., a novel alkaliphilic bacterium isolated from an alkaline, saline lake.</title>
        <authorList>
            <person name="Dimitriu P.A."/>
            <person name="Shukla S.K."/>
            <person name="Conradt J."/>
            <person name="Marquez M.C."/>
            <person name="Ventosa A."/>
            <person name="Maglia A."/>
            <person name="Peyton B.M."/>
            <person name="Pinkart H.C."/>
            <person name="Mormile M.R."/>
        </authorList>
    </citation>
    <scope>NUCLEOTIDE SEQUENCE [LARGE SCALE GENOMIC DNA]</scope>
    <source>
        <strain evidence="10 11">4CA</strain>
    </source>
</reference>
<name>A0A063Y5Y6_9GAMM</name>
<dbReference type="PIRSF" id="PIRSF039085">
    <property type="entry name" value="ABC_ATPase_HisP"/>
    <property type="match status" value="1"/>
</dbReference>
<evidence type="ECO:0000256" key="3">
    <source>
        <dbReference type="ARBA" id="ARBA00022448"/>
    </source>
</evidence>
<dbReference type="EMBL" id="JMSZ01000016">
    <property type="protein sequence ID" value="KDE40181.1"/>
    <property type="molecule type" value="Genomic_DNA"/>
</dbReference>
<dbReference type="RefSeq" id="WP_036544150.1">
    <property type="nucleotide sequence ID" value="NZ_JBKBNO010000001.1"/>
</dbReference>
<organism evidence="10 11">
    <name type="scientific">Nitrincola lacisaponensis</name>
    <dbReference type="NCBI Taxonomy" id="267850"/>
    <lineage>
        <taxon>Bacteria</taxon>
        <taxon>Pseudomonadati</taxon>
        <taxon>Pseudomonadota</taxon>
        <taxon>Gammaproteobacteria</taxon>
        <taxon>Oceanospirillales</taxon>
        <taxon>Oceanospirillaceae</taxon>
        <taxon>Nitrincola</taxon>
    </lineage>
</organism>
<evidence type="ECO:0000256" key="5">
    <source>
        <dbReference type="ARBA" id="ARBA00022741"/>
    </source>
</evidence>
<dbReference type="GO" id="GO:0015424">
    <property type="term" value="F:ABC-type amino acid transporter activity"/>
    <property type="evidence" value="ECO:0007669"/>
    <property type="project" value="InterPro"/>
</dbReference>
<evidence type="ECO:0000259" key="9">
    <source>
        <dbReference type="PROSITE" id="PS50893"/>
    </source>
</evidence>
<dbReference type="PROSITE" id="PS00211">
    <property type="entry name" value="ABC_TRANSPORTER_1"/>
    <property type="match status" value="1"/>
</dbReference>
<keyword evidence="6 10" id="KW-0067">ATP-binding</keyword>
<comment type="similarity">
    <text evidence="2">Belongs to the ABC transporter superfamily.</text>
</comment>
<evidence type="ECO:0000256" key="2">
    <source>
        <dbReference type="ARBA" id="ARBA00005417"/>
    </source>
</evidence>
<dbReference type="STRING" id="267850.ADINL_0773"/>
<dbReference type="OrthoDB" id="9802264at2"/>
<sequence length="242" mass="26357">MALVNIDQVHKYYGDLHVLKGVDLKINAGEVVSIIGRSGSGKSTLLRCMNGLEAYQEGAIIVDNKEVSSDEKQVRLLARSVGMVFQSFNLFPHLTVGENIMLAPKLVLKLSSKEARELALDKLTKVGLAEKIDEYPDCLSGGQQQRVAIARALAMSPKVLLCDEITSALDPELVGEVLRVLEQLAADGMTLILVTHEMNFARDVGDRVVFMHQGKVWESGPAKAVFAQPSTPELQSFISAVL</sequence>
<keyword evidence="7" id="KW-0029">Amino-acid transport</keyword>
<dbReference type="Proteomes" id="UP000027318">
    <property type="component" value="Unassembled WGS sequence"/>
</dbReference>
<keyword evidence="8" id="KW-0472">Membrane</keyword>
<gene>
    <name evidence="10" type="ORF">ADINL_0773</name>
</gene>
<comment type="subcellular location">
    <subcellularLocation>
        <location evidence="1">Cell inner membrane</location>
        <topology evidence="1">Peripheral membrane protein</topology>
    </subcellularLocation>
</comment>
<evidence type="ECO:0000256" key="1">
    <source>
        <dbReference type="ARBA" id="ARBA00004417"/>
    </source>
</evidence>
<keyword evidence="11" id="KW-1185">Reference proteome</keyword>
<evidence type="ECO:0000256" key="7">
    <source>
        <dbReference type="ARBA" id="ARBA00022970"/>
    </source>
</evidence>
<dbReference type="InterPro" id="IPR003593">
    <property type="entry name" value="AAA+_ATPase"/>
</dbReference>
<dbReference type="PANTHER" id="PTHR43166">
    <property type="entry name" value="AMINO ACID IMPORT ATP-BINDING PROTEIN"/>
    <property type="match status" value="1"/>
</dbReference>
<dbReference type="InterPro" id="IPR003439">
    <property type="entry name" value="ABC_transporter-like_ATP-bd"/>
</dbReference>
<proteinExistence type="inferred from homology"/>
<evidence type="ECO:0000313" key="10">
    <source>
        <dbReference type="EMBL" id="KDE40181.1"/>
    </source>
</evidence>